<protein>
    <submittedName>
        <fullName evidence="2">Uncharacterized protein</fullName>
    </submittedName>
</protein>
<proteinExistence type="predicted"/>
<comment type="caution">
    <text evidence="2">The sequence shown here is derived from an EMBL/GenBank/DDBJ whole genome shotgun (WGS) entry which is preliminary data.</text>
</comment>
<organism evidence="2 3">
    <name type="scientific">Bacteroides stercoris ATCC 43183</name>
    <dbReference type="NCBI Taxonomy" id="449673"/>
    <lineage>
        <taxon>Bacteria</taxon>
        <taxon>Pseudomonadati</taxon>
        <taxon>Bacteroidota</taxon>
        <taxon>Bacteroidia</taxon>
        <taxon>Bacteroidales</taxon>
        <taxon>Bacteroidaceae</taxon>
        <taxon>Bacteroides</taxon>
    </lineage>
</organism>
<name>B0NSV9_BACSE</name>
<dbReference type="AlphaFoldDB" id="B0NSV9"/>
<dbReference type="Proteomes" id="UP000004713">
    <property type="component" value="Unassembled WGS sequence"/>
</dbReference>
<reference evidence="2 3" key="2">
    <citation type="submission" date="2007-11" db="EMBL/GenBank/DDBJ databases">
        <authorList>
            <person name="Fulton L."/>
            <person name="Clifton S."/>
            <person name="Fulton B."/>
            <person name="Xu J."/>
            <person name="Minx P."/>
            <person name="Pepin K.H."/>
            <person name="Johnson M."/>
            <person name="Thiruvilangam P."/>
            <person name="Bhonagiri V."/>
            <person name="Nash W.E."/>
            <person name="Mardis E.R."/>
            <person name="Wilson R.K."/>
        </authorList>
    </citation>
    <scope>NUCLEOTIDE SEQUENCE [LARGE SCALE GENOMIC DNA]</scope>
    <source>
        <strain evidence="2 3">ATCC 43183</strain>
    </source>
</reference>
<dbReference type="HOGENOM" id="CLU_3285247_0_0_10"/>
<feature type="region of interest" description="Disordered" evidence="1">
    <location>
        <begin position="1"/>
        <end position="40"/>
    </location>
</feature>
<dbReference type="EMBL" id="ABFZ02000020">
    <property type="protein sequence ID" value="EDS14885.1"/>
    <property type="molecule type" value="Genomic_DNA"/>
</dbReference>
<feature type="compositionally biased region" description="Polar residues" evidence="1">
    <location>
        <begin position="1"/>
        <end position="11"/>
    </location>
</feature>
<reference evidence="2 3" key="1">
    <citation type="submission" date="2007-11" db="EMBL/GenBank/DDBJ databases">
        <title>Draft genome sequence of Bacteroides stercoris(ATCC 43183).</title>
        <authorList>
            <person name="Sudarsanam P."/>
            <person name="Ley R."/>
            <person name="Guruge J."/>
            <person name="Turnbaugh P.J."/>
            <person name="Mahowald M."/>
            <person name="Liep D."/>
            <person name="Gordon J."/>
        </authorList>
    </citation>
    <scope>NUCLEOTIDE SEQUENCE [LARGE SCALE GENOMIC DNA]</scope>
    <source>
        <strain evidence="2 3">ATCC 43183</strain>
    </source>
</reference>
<gene>
    <name evidence="2" type="ORF">BACSTE_02574</name>
</gene>
<accession>B0NSV9</accession>
<evidence type="ECO:0000313" key="3">
    <source>
        <dbReference type="Proteomes" id="UP000004713"/>
    </source>
</evidence>
<sequence length="40" mass="4534">MKGIQSGSQRHSVPDSMELIQRSGKEGKRRKNHTVPFVNI</sequence>
<evidence type="ECO:0000256" key="1">
    <source>
        <dbReference type="SAM" id="MobiDB-lite"/>
    </source>
</evidence>
<evidence type="ECO:0000313" key="2">
    <source>
        <dbReference type="EMBL" id="EDS14885.1"/>
    </source>
</evidence>